<feature type="transmembrane region" description="Helical" evidence="9">
    <location>
        <begin position="12"/>
        <end position="36"/>
    </location>
</feature>
<dbReference type="InterPro" id="IPR011527">
    <property type="entry name" value="ABC1_TM_dom"/>
</dbReference>
<keyword evidence="8 9" id="KW-0472">Membrane</keyword>
<dbReference type="PANTHER" id="PTHR43394:SF1">
    <property type="entry name" value="ATP-BINDING CASSETTE SUB-FAMILY B MEMBER 10, MITOCHONDRIAL"/>
    <property type="match status" value="1"/>
</dbReference>
<evidence type="ECO:0000256" key="7">
    <source>
        <dbReference type="ARBA" id="ARBA00022989"/>
    </source>
</evidence>
<keyword evidence="3" id="KW-1003">Cell membrane</keyword>
<dbReference type="GO" id="GO:0015421">
    <property type="term" value="F:ABC-type oligopeptide transporter activity"/>
    <property type="evidence" value="ECO:0007669"/>
    <property type="project" value="TreeGrafter"/>
</dbReference>
<dbReference type="InterPro" id="IPR027417">
    <property type="entry name" value="P-loop_NTPase"/>
</dbReference>
<dbReference type="Proteomes" id="UP000063275">
    <property type="component" value="Chromosome"/>
</dbReference>
<dbReference type="Pfam" id="PF00005">
    <property type="entry name" value="ABC_tran"/>
    <property type="match status" value="1"/>
</dbReference>
<keyword evidence="7 9" id="KW-1133">Transmembrane helix</keyword>
<dbReference type="InterPro" id="IPR039421">
    <property type="entry name" value="Type_1_exporter"/>
</dbReference>
<dbReference type="InterPro" id="IPR003593">
    <property type="entry name" value="AAA+_ATPase"/>
</dbReference>
<evidence type="ECO:0000256" key="1">
    <source>
        <dbReference type="ARBA" id="ARBA00004651"/>
    </source>
</evidence>
<reference evidence="12 13" key="1">
    <citation type="submission" date="2015-11" db="EMBL/GenBank/DDBJ databases">
        <authorList>
            <person name="Zhang Y."/>
            <person name="Guo Z."/>
        </authorList>
    </citation>
    <scope>NUCLEOTIDE SEQUENCE [LARGE SCALE GENOMIC DNA]</scope>
    <source>
        <strain evidence="12 13">ChDC F174</strain>
    </source>
</reference>
<dbReference type="AlphaFoldDB" id="A0A0S2ZLJ3"/>
<dbReference type="GO" id="GO:0016887">
    <property type="term" value="F:ATP hydrolysis activity"/>
    <property type="evidence" value="ECO:0007669"/>
    <property type="project" value="InterPro"/>
</dbReference>
<dbReference type="InterPro" id="IPR003439">
    <property type="entry name" value="ABC_transporter-like_ATP-bd"/>
</dbReference>
<dbReference type="GO" id="GO:0005524">
    <property type="term" value="F:ATP binding"/>
    <property type="evidence" value="ECO:0007669"/>
    <property type="project" value="UniProtKB-KW"/>
</dbReference>
<sequence length="579" mass="64809">MKILRTYIKENIGILSLGAIFLTLNTFATLAIPFQISNIINLGIMKKDIDMVYSTSIKMIIILIVGTATGIIANHFVALFATKFTKKNRKLLVRNLESLTVDQVNDFGVASLVTRMGNDNNNAQRLIVAFFQMILPSPIMAIISIFMTIKLSPTLALIPLFTILIFALAIVLTLFKSLPYILKVQKKLDRMTLVLRERFIGAKIIRAFDNSKKERNKFNDIAQEYTDNYIIINKKFALLSPMAFALMSVVITLIIFFGAMKVLNNTLEIGSITAIVEYSLTTIAALIMSSMVLVQMPKAVVSIERIEEILNVTSEIKDKEGLKDNSYYEDILKQNPISLTFDNVSFRYKGAEKQILKNISFSIKAGERFAIVGATGSGKSTIAKVLLRLNDIESGKILINGVNALDLPLNCLRNQISYTPQKAYLFSGKIKDNFRFTNKDMTDEEMIKVAKVAQSYDFIDSLPDKFDSFVAQGGTNFSGGQKQRLSIARALSKEANIYLFDDSFSALDYATDAKLRKELKTFLKDKITIIIAQRLNTIADTDKIIVLKDSEITGMGTHQELLESNQEYIELAKSQGILE</sequence>
<keyword evidence="2" id="KW-0813">Transport</keyword>
<evidence type="ECO:0000256" key="6">
    <source>
        <dbReference type="ARBA" id="ARBA00022840"/>
    </source>
</evidence>
<evidence type="ECO:0000313" key="12">
    <source>
        <dbReference type="EMBL" id="ALQ39821.1"/>
    </source>
</evidence>
<dbReference type="Gene3D" id="3.40.50.300">
    <property type="entry name" value="P-loop containing nucleotide triphosphate hydrolases"/>
    <property type="match status" value="1"/>
</dbReference>
<dbReference type="InterPro" id="IPR017871">
    <property type="entry name" value="ABC_transporter-like_CS"/>
</dbReference>
<dbReference type="EMBL" id="CP013331">
    <property type="protein sequence ID" value="ALQ39821.1"/>
    <property type="molecule type" value="Genomic_DNA"/>
</dbReference>
<dbReference type="GO" id="GO:0005886">
    <property type="term" value="C:plasma membrane"/>
    <property type="evidence" value="ECO:0007669"/>
    <property type="project" value="UniProtKB-SubCell"/>
</dbReference>
<evidence type="ECO:0000256" key="8">
    <source>
        <dbReference type="ARBA" id="ARBA00023136"/>
    </source>
</evidence>
<gene>
    <name evidence="12" type="ORF">RN87_04605</name>
</gene>
<dbReference type="PANTHER" id="PTHR43394">
    <property type="entry name" value="ATP-DEPENDENT PERMEASE MDL1, MITOCHONDRIAL"/>
    <property type="match status" value="1"/>
</dbReference>
<dbReference type="Pfam" id="PF00664">
    <property type="entry name" value="ABC_membrane"/>
    <property type="match status" value="1"/>
</dbReference>
<accession>A0A0S2ZLJ3</accession>
<evidence type="ECO:0000256" key="2">
    <source>
        <dbReference type="ARBA" id="ARBA00022448"/>
    </source>
</evidence>
<evidence type="ECO:0000256" key="5">
    <source>
        <dbReference type="ARBA" id="ARBA00022741"/>
    </source>
</evidence>
<dbReference type="PROSITE" id="PS50893">
    <property type="entry name" value="ABC_TRANSPORTER_2"/>
    <property type="match status" value="1"/>
</dbReference>
<dbReference type="SUPFAM" id="SSF52540">
    <property type="entry name" value="P-loop containing nucleoside triphosphate hydrolases"/>
    <property type="match status" value="1"/>
</dbReference>
<evidence type="ECO:0000313" key="13">
    <source>
        <dbReference type="Proteomes" id="UP000063275"/>
    </source>
</evidence>
<feature type="transmembrane region" description="Helical" evidence="9">
    <location>
        <begin position="126"/>
        <end position="149"/>
    </location>
</feature>
<dbReference type="PROSITE" id="PS50929">
    <property type="entry name" value="ABC_TM1F"/>
    <property type="match status" value="1"/>
</dbReference>
<dbReference type="PROSITE" id="PS00211">
    <property type="entry name" value="ABC_TRANSPORTER_1"/>
    <property type="match status" value="1"/>
</dbReference>
<keyword evidence="4 9" id="KW-0812">Transmembrane</keyword>
<keyword evidence="6" id="KW-0067">ATP-binding</keyword>
<dbReference type="RefSeq" id="WP_029493727.1">
    <property type="nucleotide sequence ID" value="NZ_ATKF01000100.1"/>
</dbReference>
<feature type="transmembrane region" description="Helical" evidence="9">
    <location>
        <begin position="155"/>
        <end position="182"/>
    </location>
</feature>
<feature type="transmembrane region" description="Helical" evidence="9">
    <location>
        <begin position="236"/>
        <end position="260"/>
    </location>
</feature>
<feature type="domain" description="ABC transmembrane type-1" evidence="11">
    <location>
        <begin position="17"/>
        <end position="298"/>
    </location>
</feature>
<keyword evidence="5" id="KW-0547">Nucleotide-binding</keyword>
<evidence type="ECO:0000256" key="9">
    <source>
        <dbReference type="SAM" id="Phobius"/>
    </source>
</evidence>
<feature type="transmembrane region" description="Helical" evidence="9">
    <location>
        <begin position="56"/>
        <end position="81"/>
    </location>
</feature>
<proteinExistence type="predicted"/>
<dbReference type="SUPFAM" id="SSF90123">
    <property type="entry name" value="ABC transporter transmembrane region"/>
    <property type="match status" value="1"/>
</dbReference>
<dbReference type="FunFam" id="3.40.50.300:FF:000221">
    <property type="entry name" value="Multidrug ABC transporter ATP-binding protein"/>
    <property type="match status" value="1"/>
</dbReference>
<name>A0A0S2ZLJ3_9FUSO</name>
<dbReference type="Gene3D" id="1.20.1560.10">
    <property type="entry name" value="ABC transporter type 1, transmembrane domain"/>
    <property type="match status" value="1"/>
</dbReference>
<comment type="subcellular location">
    <subcellularLocation>
        <location evidence="1">Cell membrane</location>
        <topology evidence="1">Multi-pass membrane protein</topology>
    </subcellularLocation>
</comment>
<dbReference type="CDD" id="cd18548">
    <property type="entry name" value="ABC_6TM_Tm287_like"/>
    <property type="match status" value="1"/>
</dbReference>
<dbReference type="KEGG" id="fhw:RN87_04605"/>
<dbReference type="SMART" id="SM00382">
    <property type="entry name" value="AAA"/>
    <property type="match status" value="1"/>
</dbReference>
<protein>
    <submittedName>
        <fullName evidence="12">ABC transporter</fullName>
    </submittedName>
</protein>
<evidence type="ECO:0000256" key="4">
    <source>
        <dbReference type="ARBA" id="ARBA00022692"/>
    </source>
</evidence>
<evidence type="ECO:0000259" key="11">
    <source>
        <dbReference type="PROSITE" id="PS50929"/>
    </source>
</evidence>
<evidence type="ECO:0000259" key="10">
    <source>
        <dbReference type="PROSITE" id="PS50893"/>
    </source>
</evidence>
<feature type="transmembrane region" description="Helical" evidence="9">
    <location>
        <begin position="272"/>
        <end position="294"/>
    </location>
</feature>
<feature type="domain" description="ABC transporter" evidence="10">
    <location>
        <begin position="339"/>
        <end position="574"/>
    </location>
</feature>
<evidence type="ECO:0000256" key="3">
    <source>
        <dbReference type="ARBA" id="ARBA00022475"/>
    </source>
</evidence>
<dbReference type="InterPro" id="IPR036640">
    <property type="entry name" value="ABC1_TM_sf"/>
</dbReference>
<organism evidence="12">
    <name type="scientific">Fusobacterium hwasookii ChDC F174</name>
    <dbReference type="NCBI Taxonomy" id="1307442"/>
    <lineage>
        <taxon>Bacteria</taxon>
        <taxon>Fusobacteriati</taxon>
        <taxon>Fusobacteriota</taxon>
        <taxon>Fusobacteriia</taxon>
        <taxon>Fusobacteriales</taxon>
        <taxon>Fusobacteriaceae</taxon>
        <taxon>Fusobacterium</taxon>
    </lineage>
</organism>
<dbReference type="OrthoDB" id="9762778at2"/>